<evidence type="ECO:0008006" key="3">
    <source>
        <dbReference type="Google" id="ProtNLM"/>
    </source>
</evidence>
<dbReference type="EMBL" id="RBXB01000001">
    <property type="protein sequence ID" value="RKT01045.1"/>
    <property type="molecule type" value="Genomic_DNA"/>
</dbReference>
<keyword evidence="2" id="KW-1185">Reference proteome</keyword>
<name>A0A495SMV3_9FLAO</name>
<protein>
    <recommendedName>
        <fullName evidence="3">Bacteriophage CI repressor-like protein</fullName>
    </recommendedName>
</protein>
<organism evidence="1 2">
    <name type="scientific">Chryseobacterium defluvii</name>
    <dbReference type="NCBI Taxonomy" id="160396"/>
    <lineage>
        <taxon>Bacteria</taxon>
        <taxon>Pseudomonadati</taxon>
        <taxon>Bacteroidota</taxon>
        <taxon>Flavobacteriia</taxon>
        <taxon>Flavobacteriales</taxon>
        <taxon>Weeksellaceae</taxon>
        <taxon>Chryseobacterium group</taxon>
        <taxon>Chryseobacterium</taxon>
    </lineage>
</organism>
<evidence type="ECO:0000313" key="1">
    <source>
        <dbReference type="EMBL" id="RKT01045.1"/>
    </source>
</evidence>
<comment type="caution">
    <text evidence="1">The sequence shown here is derived from an EMBL/GenBank/DDBJ whole genome shotgun (WGS) entry which is preliminary data.</text>
</comment>
<dbReference type="Proteomes" id="UP000272428">
    <property type="component" value="Unassembled WGS sequence"/>
</dbReference>
<sequence length="95" mass="11186">MKTKTKYEENIERISNDFPIVRRFFTAVYHVIATENLRGFHTFCVINNLNTSNMARLTKEPHRQFPLNLLTLMVEKYNFSAHWLVTGKGPLKNND</sequence>
<evidence type="ECO:0000313" key="2">
    <source>
        <dbReference type="Proteomes" id="UP000272428"/>
    </source>
</evidence>
<proteinExistence type="predicted"/>
<gene>
    <name evidence="1" type="ORF">BCF58_0256</name>
</gene>
<reference evidence="1 2" key="1">
    <citation type="submission" date="2018-10" db="EMBL/GenBank/DDBJ databases">
        <title>Genomic Encyclopedia of Archaeal and Bacterial Type Strains, Phase II (KMG-II): from individual species to whole genera.</title>
        <authorList>
            <person name="Goeker M."/>
        </authorList>
    </citation>
    <scope>NUCLEOTIDE SEQUENCE [LARGE SCALE GENOMIC DNA]</scope>
    <source>
        <strain evidence="1 2">DSM 14219</strain>
    </source>
</reference>
<dbReference type="AlphaFoldDB" id="A0A495SMV3"/>
<accession>A0A495SMV3</accession>